<feature type="chain" id="PRO_5042201771" evidence="1">
    <location>
        <begin position="19"/>
        <end position="131"/>
    </location>
</feature>
<evidence type="ECO:0000256" key="1">
    <source>
        <dbReference type="SAM" id="SignalP"/>
    </source>
</evidence>
<reference evidence="2" key="1">
    <citation type="submission" date="2022-03" db="EMBL/GenBank/DDBJ databases">
        <authorList>
            <person name="Alioto T."/>
            <person name="Alioto T."/>
            <person name="Gomez Garrido J."/>
        </authorList>
    </citation>
    <scope>NUCLEOTIDE SEQUENCE</scope>
</reference>
<keyword evidence="1" id="KW-0732">Signal</keyword>
<dbReference type="EMBL" id="OW240923">
    <property type="protein sequence ID" value="CAH2324731.1"/>
    <property type="molecule type" value="Genomic_DNA"/>
</dbReference>
<name>A0AAD1WQT2_PELCU</name>
<accession>A0AAD1WQT2</accession>
<evidence type="ECO:0000313" key="2">
    <source>
        <dbReference type="EMBL" id="CAH2324731.1"/>
    </source>
</evidence>
<sequence>SQKAVAALNSLLVVTLNSLDIFKGTDRGCRGGKSKLKVQSPGTITAAPQPCVPASPIEVIQPRSHKKHTIKLRKPICVISIRRHTLSKVQSKNSESQYCPIRSILCNARSTRNKTAIITDLIEVHCRIMAI</sequence>
<evidence type="ECO:0000313" key="3">
    <source>
        <dbReference type="Proteomes" id="UP001295444"/>
    </source>
</evidence>
<protein>
    <submittedName>
        <fullName evidence="2">Uncharacterized protein</fullName>
    </submittedName>
</protein>
<proteinExistence type="predicted"/>
<feature type="signal peptide" evidence="1">
    <location>
        <begin position="1"/>
        <end position="18"/>
    </location>
</feature>
<organism evidence="2 3">
    <name type="scientific">Pelobates cultripes</name>
    <name type="common">Western spadefoot toad</name>
    <dbReference type="NCBI Taxonomy" id="61616"/>
    <lineage>
        <taxon>Eukaryota</taxon>
        <taxon>Metazoa</taxon>
        <taxon>Chordata</taxon>
        <taxon>Craniata</taxon>
        <taxon>Vertebrata</taxon>
        <taxon>Euteleostomi</taxon>
        <taxon>Amphibia</taxon>
        <taxon>Batrachia</taxon>
        <taxon>Anura</taxon>
        <taxon>Pelobatoidea</taxon>
        <taxon>Pelobatidae</taxon>
        <taxon>Pelobates</taxon>
    </lineage>
</organism>
<dbReference type="AlphaFoldDB" id="A0AAD1WQT2"/>
<gene>
    <name evidence="2" type="ORF">PECUL_23A050315</name>
</gene>
<feature type="non-terminal residue" evidence="2">
    <location>
        <position position="1"/>
    </location>
</feature>
<keyword evidence="3" id="KW-1185">Reference proteome</keyword>
<dbReference type="Proteomes" id="UP001295444">
    <property type="component" value="Chromosome 12"/>
</dbReference>